<evidence type="ECO:0000259" key="1">
    <source>
        <dbReference type="Pfam" id="PF03959"/>
    </source>
</evidence>
<gene>
    <name evidence="2" type="ORF">M9Y10_006821</name>
</gene>
<dbReference type="Gene3D" id="3.40.50.1820">
    <property type="entry name" value="alpha/beta hydrolase"/>
    <property type="match status" value="1"/>
</dbReference>
<dbReference type="SUPFAM" id="SSF53474">
    <property type="entry name" value="alpha/beta-Hydrolases"/>
    <property type="match status" value="1"/>
</dbReference>
<accession>A0ABR2JG62</accession>
<dbReference type="Pfam" id="PF03959">
    <property type="entry name" value="FSH1"/>
    <property type="match status" value="1"/>
</dbReference>
<organism evidence="2 3">
    <name type="scientific">Tritrichomonas musculus</name>
    <dbReference type="NCBI Taxonomy" id="1915356"/>
    <lineage>
        <taxon>Eukaryota</taxon>
        <taxon>Metamonada</taxon>
        <taxon>Parabasalia</taxon>
        <taxon>Tritrichomonadida</taxon>
        <taxon>Tritrichomonadidae</taxon>
        <taxon>Tritrichomonas</taxon>
    </lineage>
</organism>
<dbReference type="EMBL" id="JAPFFF010000012">
    <property type="protein sequence ID" value="KAK8876603.1"/>
    <property type="molecule type" value="Genomic_DNA"/>
</dbReference>
<evidence type="ECO:0000313" key="3">
    <source>
        <dbReference type="Proteomes" id="UP001470230"/>
    </source>
</evidence>
<dbReference type="InterPro" id="IPR029058">
    <property type="entry name" value="AB_hydrolase_fold"/>
</dbReference>
<keyword evidence="3" id="KW-1185">Reference proteome</keyword>
<dbReference type="PANTHER" id="PTHR46331:SF2">
    <property type="entry name" value="VALACYCLOVIR HYDROLASE"/>
    <property type="match status" value="1"/>
</dbReference>
<proteinExistence type="predicted"/>
<comment type="caution">
    <text evidence="2">The sequence shown here is derived from an EMBL/GenBank/DDBJ whole genome shotgun (WGS) entry which is preliminary data.</text>
</comment>
<reference evidence="2 3" key="1">
    <citation type="submission" date="2024-04" db="EMBL/GenBank/DDBJ databases">
        <title>Tritrichomonas musculus Genome.</title>
        <authorList>
            <person name="Alves-Ferreira E."/>
            <person name="Grigg M."/>
            <person name="Lorenzi H."/>
            <person name="Galac M."/>
        </authorList>
    </citation>
    <scope>NUCLEOTIDE SEQUENCE [LARGE SCALE GENOMIC DNA]</scope>
    <source>
        <strain evidence="2 3">EAF2021</strain>
    </source>
</reference>
<dbReference type="PANTHER" id="PTHR46331">
    <property type="entry name" value="VALACYCLOVIR HYDROLASE"/>
    <property type="match status" value="1"/>
</dbReference>
<name>A0ABR2JG62_9EUKA</name>
<protein>
    <recommendedName>
        <fullName evidence="1">Serine hydrolase domain-containing protein</fullName>
    </recommendedName>
</protein>
<dbReference type="InterPro" id="IPR005645">
    <property type="entry name" value="FSH-like_dom"/>
</dbReference>
<feature type="domain" description="Serine hydrolase" evidence="1">
    <location>
        <begin position="12"/>
        <end position="149"/>
    </location>
</feature>
<evidence type="ECO:0000313" key="2">
    <source>
        <dbReference type="EMBL" id="KAK8876603.1"/>
    </source>
</evidence>
<sequence>MMAVVNEVTKEPFTILGFSDGGCVANKIATMFPDRVKKMITIGAGENIPGLKTIPSIKIADLQKQDPEFVKEKLELCPEPDKLQNYLDVFSNFLSNELISKNIFSKIQCPTLVIAGEVDSHAPLDTVINAYKMIPNAQLAIIVNGPHTVFHTNFEAVWSDIRPFLNISE</sequence>
<dbReference type="Proteomes" id="UP001470230">
    <property type="component" value="Unassembled WGS sequence"/>
</dbReference>